<protein>
    <recommendedName>
        <fullName evidence="5">Lipoprotein</fullName>
    </recommendedName>
</protein>
<keyword evidence="4" id="KW-1185">Reference proteome</keyword>
<proteinExistence type="predicted"/>
<feature type="chain" id="PRO_5041464310" description="Lipoprotein" evidence="2">
    <location>
        <begin position="21"/>
        <end position="135"/>
    </location>
</feature>
<evidence type="ECO:0000313" key="4">
    <source>
        <dbReference type="Proteomes" id="UP001157160"/>
    </source>
</evidence>
<reference evidence="3 4" key="1">
    <citation type="journal article" date="2014" name="Int. J. Syst. Evol. Microbiol.">
        <title>Complete genome sequence of Corynebacterium casei LMG S-19264T (=DSM 44701T), isolated from a smear-ripened cheese.</title>
        <authorList>
            <consortium name="US DOE Joint Genome Institute (JGI-PGF)"/>
            <person name="Walter F."/>
            <person name="Albersmeier A."/>
            <person name="Kalinowski J."/>
            <person name="Ruckert C."/>
        </authorList>
    </citation>
    <scope>NUCLEOTIDE SEQUENCE [LARGE SCALE GENOMIC DNA]</scope>
    <source>
        <strain evidence="3 4">NBRC 112289</strain>
    </source>
</reference>
<dbReference type="PROSITE" id="PS51257">
    <property type="entry name" value="PROKAR_LIPOPROTEIN"/>
    <property type="match status" value="1"/>
</dbReference>
<feature type="region of interest" description="Disordered" evidence="1">
    <location>
        <begin position="102"/>
        <end position="135"/>
    </location>
</feature>
<dbReference type="AlphaFoldDB" id="A0AA37XBQ8"/>
<evidence type="ECO:0000313" key="3">
    <source>
        <dbReference type="EMBL" id="GMA28650.1"/>
    </source>
</evidence>
<organism evidence="3 4">
    <name type="scientific">Arenivirga flava</name>
    <dbReference type="NCBI Taxonomy" id="1930060"/>
    <lineage>
        <taxon>Bacteria</taxon>
        <taxon>Bacillati</taxon>
        <taxon>Actinomycetota</taxon>
        <taxon>Actinomycetes</taxon>
        <taxon>Micrococcales</taxon>
        <taxon>Microbacteriaceae</taxon>
        <taxon>Arenivirga</taxon>
    </lineage>
</organism>
<sequence length="135" mass="14070">MRITVISAIGLLALSGCASGVGDRGPAPSGEPYEASVMVIDDGAGANACTVIMESFPPQCGDPLPIRGWDWSQVEGWQQSGDVRWGDYRLTGVIVDGELAITTAPVPRTPETTPLPRDSGEILQPGHGTGPQTGR</sequence>
<dbReference type="EMBL" id="BSUL01000001">
    <property type="protein sequence ID" value="GMA28650.1"/>
    <property type="molecule type" value="Genomic_DNA"/>
</dbReference>
<keyword evidence="2" id="KW-0732">Signal</keyword>
<evidence type="ECO:0008006" key="5">
    <source>
        <dbReference type="Google" id="ProtNLM"/>
    </source>
</evidence>
<name>A0AA37XBQ8_9MICO</name>
<evidence type="ECO:0000256" key="2">
    <source>
        <dbReference type="SAM" id="SignalP"/>
    </source>
</evidence>
<evidence type="ECO:0000256" key="1">
    <source>
        <dbReference type="SAM" id="MobiDB-lite"/>
    </source>
</evidence>
<accession>A0AA37XBQ8</accession>
<feature type="signal peptide" evidence="2">
    <location>
        <begin position="1"/>
        <end position="20"/>
    </location>
</feature>
<dbReference type="Proteomes" id="UP001157160">
    <property type="component" value="Unassembled WGS sequence"/>
</dbReference>
<comment type="caution">
    <text evidence="3">The sequence shown here is derived from an EMBL/GenBank/DDBJ whole genome shotgun (WGS) entry which is preliminary data.</text>
</comment>
<gene>
    <name evidence="3" type="ORF">GCM10025874_19030</name>
</gene>